<proteinExistence type="predicted"/>
<organism evidence="2 3">
    <name type="scientific">Candidatus Enterocloster faecavium</name>
    <dbReference type="NCBI Taxonomy" id="2838560"/>
    <lineage>
        <taxon>Bacteria</taxon>
        <taxon>Bacillati</taxon>
        <taxon>Bacillota</taxon>
        <taxon>Clostridia</taxon>
        <taxon>Lachnospirales</taxon>
        <taxon>Lachnospiraceae</taxon>
        <taxon>Enterocloster</taxon>
    </lineage>
</organism>
<sequence length="107" mass="12216">MKQVPCSFLPGRRESSRPKNKGITKRKTGVKPVKSREIGTSQFFHKIISTQPLTVLIISVILHVEQRKRDKKKEKDINPLNLLNPVPRNKVNSIAIDRKGEMTYVNA</sequence>
<protein>
    <submittedName>
        <fullName evidence="2">Uncharacterized protein</fullName>
    </submittedName>
</protein>
<reference evidence="2" key="1">
    <citation type="journal article" date="2021" name="PeerJ">
        <title>Extensive microbial diversity within the chicken gut microbiome revealed by metagenomics and culture.</title>
        <authorList>
            <person name="Gilroy R."/>
            <person name="Ravi A."/>
            <person name="Getino M."/>
            <person name="Pursley I."/>
            <person name="Horton D.L."/>
            <person name="Alikhan N.F."/>
            <person name="Baker D."/>
            <person name="Gharbi K."/>
            <person name="Hall N."/>
            <person name="Watson M."/>
            <person name="Adriaenssens E.M."/>
            <person name="Foster-Nyarko E."/>
            <person name="Jarju S."/>
            <person name="Secka A."/>
            <person name="Antonio M."/>
            <person name="Oren A."/>
            <person name="Chaudhuri R.R."/>
            <person name="La Ragione R."/>
            <person name="Hildebrand F."/>
            <person name="Pallen M.J."/>
        </authorList>
    </citation>
    <scope>NUCLEOTIDE SEQUENCE</scope>
    <source>
        <strain evidence="2">CHK188-4685</strain>
    </source>
</reference>
<feature type="region of interest" description="Disordered" evidence="1">
    <location>
        <begin position="1"/>
        <end position="34"/>
    </location>
</feature>
<evidence type="ECO:0000313" key="3">
    <source>
        <dbReference type="Proteomes" id="UP000886804"/>
    </source>
</evidence>
<accession>A0A9D2L8U5</accession>
<evidence type="ECO:0000256" key="1">
    <source>
        <dbReference type="SAM" id="MobiDB-lite"/>
    </source>
</evidence>
<name>A0A9D2L8U5_9FIRM</name>
<dbReference type="AlphaFoldDB" id="A0A9D2L8U5"/>
<reference evidence="2" key="2">
    <citation type="submission" date="2021-04" db="EMBL/GenBank/DDBJ databases">
        <authorList>
            <person name="Gilroy R."/>
        </authorList>
    </citation>
    <scope>NUCLEOTIDE SEQUENCE</scope>
    <source>
        <strain evidence="2">CHK188-4685</strain>
    </source>
</reference>
<dbReference type="Proteomes" id="UP000886804">
    <property type="component" value="Unassembled WGS sequence"/>
</dbReference>
<evidence type="ECO:0000313" key="2">
    <source>
        <dbReference type="EMBL" id="HJB08073.1"/>
    </source>
</evidence>
<gene>
    <name evidence="2" type="ORF">H9716_09480</name>
</gene>
<dbReference type="EMBL" id="DWYS01000115">
    <property type="protein sequence ID" value="HJB08073.1"/>
    <property type="molecule type" value="Genomic_DNA"/>
</dbReference>
<feature type="compositionally biased region" description="Basic residues" evidence="1">
    <location>
        <begin position="18"/>
        <end position="29"/>
    </location>
</feature>
<comment type="caution">
    <text evidence="2">The sequence shown here is derived from an EMBL/GenBank/DDBJ whole genome shotgun (WGS) entry which is preliminary data.</text>
</comment>